<accession>A0AA88MUE8</accession>
<dbReference type="Proteomes" id="UP001187415">
    <property type="component" value="Unassembled WGS sequence"/>
</dbReference>
<keyword evidence="5 14" id="KW-0162">Chylomicron</keyword>
<dbReference type="PANTHER" id="PTHR16566">
    <property type="entry name" value="APOLIPOPROTEIN C-II"/>
    <property type="match status" value="1"/>
</dbReference>
<keyword evidence="17" id="KW-1185">Reference proteome</keyword>
<comment type="subcellular location">
    <subcellularLocation>
        <location evidence="1 14">Secreted</location>
    </subcellularLocation>
</comment>
<evidence type="ECO:0000313" key="17">
    <source>
        <dbReference type="Proteomes" id="UP001187415"/>
    </source>
</evidence>
<dbReference type="GO" id="GO:0043274">
    <property type="term" value="F:phospholipase binding"/>
    <property type="evidence" value="ECO:0007669"/>
    <property type="project" value="TreeGrafter"/>
</dbReference>
<dbReference type="GO" id="GO:0006869">
    <property type="term" value="P:lipid transport"/>
    <property type="evidence" value="ECO:0007669"/>
    <property type="project" value="UniProtKB-UniRule"/>
</dbReference>
<evidence type="ECO:0000313" key="16">
    <source>
        <dbReference type="EMBL" id="KAK2844834.1"/>
    </source>
</evidence>
<dbReference type="PANTHER" id="PTHR16566:SF0">
    <property type="entry name" value="APOLIPOPROTEIN C-II"/>
    <property type="match status" value="1"/>
</dbReference>
<evidence type="ECO:0000256" key="13">
    <source>
        <dbReference type="ARBA" id="ARBA00031176"/>
    </source>
</evidence>
<keyword evidence="7 14" id="KW-0427">LDL</keyword>
<comment type="caution">
    <text evidence="16">The sequence shown here is derived from an EMBL/GenBank/DDBJ whole genome shotgun (WGS) entry which is preliminary data.</text>
</comment>
<dbReference type="GO" id="GO:0016042">
    <property type="term" value="P:lipid catabolic process"/>
    <property type="evidence" value="ECO:0007669"/>
    <property type="project" value="UniProtKB-UniRule"/>
</dbReference>
<keyword evidence="14 15" id="KW-0732">Signal</keyword>
<evidence type="ECO:0000256" key="12">
    <source>
        <dbReference type="ARBA" id="ARBA00023313"/>
    </source>
</evidence>
<keyword evidence="12 14" id="KW-0850">VLDL</keyword>
<dbReference type="GO" id="GO:0060697">
    <property type="term" value="P:positive regulation of phospholipid catabolic process"/>
    <property type="evidence" value="ECO:0007669"/>
    <property type="project" value="TreeGrafter"/>
</dbReference>
<evidence type="ECO:0000256" key="5">
    <source>
        <dbReference type="ARBA" id="ARBA00022513"/>
    </source>
</evidence>
<evidence type="ECO:0000256" key="6">
    <source>
        <dbReference type="ARBA" id="ARBA00022525"/>
    </source>
</evidence>
<reference evidence="16" key="1">
    <citation type="submission" date="2023-07" db="EMBL/GenBank/DDBJ databases">
        <title>Chromosome-level Genome Assembly of Striped Snakehead (Channa striata).</title>
        <authorList>
            <person name="Liu H."/>
        </authorList>
    </citation>
    <scope>NUCLEOTIDE SEQUENCE</scope>
    <source>
        <strain evidence="16">Gz</strain>
        <tissue evidence="16">Muscle</tissue>
    </source>
</reference>
<dbReference type="GO" id="GO:0034364">
    <property type="term" value="C:high-density lipoprotein particle"/>
    <property type="evidence" value="ECO:0007669"/>
    <property type="project" value="UniProtKB-KW"/>
</dbReference>
<keyword evidence="9 14" id="KW-0442">Lipid degradation</keyword>
<dbReference type="AlphaFoldDB" id="A0AA88MUE8"/>
<evidence type="ECO:0000256" key="1">
    <source>
        <dbReference type="ARBA" id="ARBA00004613"/>
    </source>
</evidence>
<keyword evidence="6 14" id="KW-0964">Secreted</keyword>
<evidence type="ECO:0000256" key="7">
    <source>
        <dbReference type="ARBA" id="ARBA00022710"/>
    </source>
</evidence>
<evidence type="ECO:0000256" key="8">
    <source>
        <dbReference type="ARBA" id="ARBA00022850"/>
    </source>
</evidence>
<evidence type="ECO:0000256" key="2">
    <source>
        <dbReference type="ARBA" id="ARBA00007221"/>
    </source>
</evidence>
<dbReference type="EMBL" id="JAUPFM010000008">
    <property type="protein sequence ID" value="KAK2844834.1"/>
    <property type="molecule type" value="Genomic_DNA"/>
</dbReference>
<dbReference type="Pfam" id="PF05355">
    <property type="entry name" value="Apo-CII"/>
    <property type="match status" value="1"/>
</dbReference>
<dbReference type="InterPro" id="IPR008019">
    <property type="entry name" value="Apo-CII"/>
</dbReference>
<dbReference type="GO" id="GO:0034361">
    <property type="term" value="C:very-low-density lipoprotein particle"/>
    <property type="evidence" value="ECO:0007669"/>
    <property type="project" value="UniProtKB-UniRule"/>
</dbReference>
<feature type="chain" id="PRO_5041709303" description="Apolipoprotein C-II" evidence="15">
    <location>
        <begin position="21"/>
        <end position="239"/>
    </location>
</feature>
<dbReference type="GO" id="GO:0034362">
    <property type="term" value="C:low-density lipoprotein particle"/>
    <property type="evidence" value="ECO:0007669"/>
    <property type="project" value="UniProtKB-UniRule"/>
</dbReference>
<sequence>MNAKYALALILTLQVSMCLCEVHDPSHELSEKYNTYRTRFLKRLGVLSEKLHELTLPIAQKWAETGHGDAVRNFFDEVQAKPEFKAFVQVASGLGQEALPLVDKARGLLLGLYEQHLRPHIGEQLSEGLDHFRGKHYRSDTMKKLLAITVLVAVLALSAESFRLPRQADEEQGTLTKLTDTVKSYYDSAVNTASGYLESIKSLKLDEKAKNLYSDTTTAMSTYWGIAHDQLYHMLSSQH</sequence>
<comment type="similarity">
    <text evidence="2 14">Belongs to the apolipoprotein C2 family.</text>
</comment>
<evidence type="ECO:0000256" key="4">
    <source>
        <dbReference type="ARBA" id="ARBA00022448"/>
    </source>
</evidence>
<keyword evidence="11 14" id="KW-0443">Lipid metabolism</keyword>
<name>A0AA88MUE8_CHASR</name>
<evidence type="ECO:0000256" key="11">
    <source>
        <dbReference type="ARBA" id="ARBA00023098"/>
    </source>
</evidence>
<dbReference type="GO" id="GO:0016004">
    <property type="term" value="F:phospholipase activator activity"/>
    <property type="evidence" value="ECO:0007669"/>
    <property type="project" value="TreeGrafter"/>
</dbReference>
<evidence type="ECO:0000256" key="14">
    <source>
        <dbReference type="RuleBase" id="RU368054"/>
    </source>
</evidence>
<comment type="function">
    <text evidence="14">Component of chylomicrons, very low-density lipoproteins (VLDL), low-density lipoproteins (LDL), and high-density lipoproteins (HDL) in plasma. Plays an important role in lipoprotein metabolism as an activator of lipoprotein lipase.</text>
</comment>
<evidence type="ECO:0000256" key="15">
    <source>
        <dbReference type="SAM" id="SignalP"/>
    </source>
</evidence>
<dbReference type="InterPro" id="IPR023121">
    <property type="entry name" value="ApoC-II_dom_sf"/>
</dbReference>
<evidence type="ECO:0000256" key="10">
    <source>
        <dbReference type="ARBA" id="ARBA00023055"/>
    </source>
</evidence>
<protein>
    <recommendedName>
        <fullName evidence="3 14">Apolipoprotein C-II</fullName>
        <shortName evidence="14">Apo-CII</shortName>
        <shortName evidence="14">ApoC-II</shortName>
    </recommendedName>
    <alternativeName>
        <fullName evidence="13 14">Apolipoprotein C2</fullName>
    </alternativeName>
</protein>
<dbReference type="Gene3D" id="1.10.1440.10">
    <property type="entry name" value="Apolipoprotein C-II"/>
    <property type="match status" value="1"/>
</dbReference>
<gene>
    <name evidence="16" type="ORF">Q5P01_011493</name>
</gene>
<keyword evidence="10 14" id="KW-0445">Lipid transport</keyword>
<proteinExistence type="inferred from homology"/>
<evidence type="ECO:0000256" key="9">
    <source>
        <dbReference type="ARBA" id="ARBA00022963"/>
    </source>
</evidence>
<keyword evidence="4 14" id="KW-0813">Transport</keyword>
<evidence type="ECO:0000256" key="3">
    <source>
        <dbReference type="ARBA" id="ARBA00013947"/>
    </source>
</evidence>
<dbReference type="GO" id="GO:0042627">
    <property type="term" value="C:chylomicron"/>
    <property type="evidence" value="ECO:0007669"/>
    <property type="project" value="UniProtKB-UniRule"/>
</dbReference>
<feature type="signal peptide" evidence="15">
    <location>
        <begin position="1"/>
        <end position="20"/>
    </location>
</feature>
<keyword evidence="8 14" id="KW-0345">HDL</keyword>
<organism evidence="16 17">
    <name type="scientific">Channa striata</name>
    <name type="common">Snakehead murrel</name>
    <name type="synonym">Ophicephalus striatus</name>
    <dbReference type="NCBI Taxonomy" id="64152"/>
    <lineage>
        <taxon>Eukaryota</taxon>
        <taxon>Metazoa</taxon>
        <taxon>Chordata</taxon>
        <taxon>Craniata</taxon>
        <taxon>Vertebrata</taxon>
        <taxon>Euteleostomi</taxon>
        <taxon>Actinopterygii</taxon>
        <taxon>Neopterygii</taxon>
        <taxon>Teleostei</taxon>
        <taxon>Neoteleostei</taxon>
        <taxon>Acanthomorphata</taxon>
        <taxon>Anabantaria</taxon>
        <taxon>Anabantiformes</taxon>
        <taxon>Channoidei</taxon>
        <taxon>Channidae</taxon>
        <taxon>Channa</taxon>
    </lineage>
</organism>